<dbReference type="Pfam" id="PF13730">
    <property type="entry name" value="HTH_36"/>
    <property type="match status" value="1"/>
</dbReference>
<evidence type="ECO:0000313" key="2">
    <source>
        <dbReference type="Proteomes" id="UP001156702"/>
    </source>
</evidence>
<dbReference type="EMBL" id="BSOP01000069">
    <property type="protein sequence ID" value="GLR55148.1"/>
    <property type="molecule type" value="Genomic_DNA"/>
</dbReference>
<dbReference type="RefSeq" id="WP_245083023.1">
    <property type="nucleotide sequence ID" value="NZ_BSOP01000069.1"/>
</dbReference>
<dbReference type="InterPro" id="IPR036388">
    <property type="entry name" value="WH-like_DNA-bd_sf"/>
</dbReference>
<keyword evidence="2" id="KW-1185">Reference proteome</keyword>
<proteinExistence type="predicted"/>
<evidence type="ECO:0008006" key="3">
    <source>
        <dbReference type="Google" id="ProtNLM"/>
    </source>
</evidence>
<dbReference type="SUPFAM" id="SSF46785">
    <property type="entry name" value="Winged helix' DNA-binding domain"/>
    <property type="match status" value="1"/>
</dbReference>
<name>A0ABQ5ZR47_9HYPH</name>
<comment type="caution">
    <text evidence="1">The sequence shown here is derived from an EMBL/GenBank/DDBJ whole genome shotgun (WGS) entry which is preliminary data.</text>
</comment>
<evidence type="ECO:0000313" key="1">
    <source>
        <dbReference type="EMBL" id="GLR55148.1"/>
    </source>
</evidence>
<accession>A0ABQ5ZR47</accession>
<reference evidence="2" key="1">
    <citation type="journal article" date="2019" name="Int. J. Syst. Evol. Microbiol.">
        <title>The Global Catalogue of Microorganisms (GCM) 10K type strain sequencing project: providing services to taxonomists for standard genome sequencing and annotation.</title>
        <authorList>
            <consortium name="The Broad Institute Genomics Platform"/>
            <consortium name="The Broad Institute Genome Sequencing Center for Infectious Disease"/>
            <person name="Wu L."/>
            <person name="Ma J."/>
        </authorList>
    </citation>
    <scope>NUCLEOTIDE SEQUENCE [LARGE SCALE GENOMIC DNA]</scope>
    <source>
        <strain evidence="2">NBRC 102122</strain>
    </source>
</reference>
<dbReference type="Gene3D" id="1.10.10.10">
    <property type="entry name" value="Winged helix-like DNA-binding domain superfamily/Winged helix DNA-binding domain"/>
    <property type="match status" value="1"/>
</dbReference>
<protein>
    <recommendedName>
        <fullName evidence="3">Helix-turn-helix domain-containing protein</fullName>
    </recommendedName>
</protein>
<organism evidence="1 2">
    <name type="scientific">Shinella yambaruensis</name>
    <dbReference type="NCBI Taxonomy" id="415996"/>
    <lineage>
        <taxon>Bacteria</taxon>
        <taxon>Pseudomonadati</taxon>
        <taxon>Pseudomonadota</taxon>
        <taxon>Alphaproteobacteria</taxon>
        <taxon>Hyphomicrobiales</taxon>
        <taxon>Rhizobiaceae</taxon>
        <taxon>Shinella</taxon>
    </lineage>
</organism>
<dbReference type="Proteomes" id="UP001156702">
    <property type="component" value="Unassembled WGS sequence"/>
</dbReference>
<sequence length="117" mass="12963">MNGKSKKGSSLALRWRNALADSALGSNAKHVLKEIHSFMNADGRQAFPTIAMLARRTSLSEKTVRTHLKVAEDAGWIDVQEGRFPGKRWRRFTYSARFPDQASEVGEMGQEGAVNDG</sequence>
<gene>
    <name evidence="1" type="ORF">GCM10007923_63690</name>
</gene>
<dbReference type="InterPro" id="IPR036390">
    <property type="entry name" value="WH_DNA-bd_sf"/>
</dbReference>